<sequence>MKIQTIFLLIGTAAALVPRMEQSSAVGNAFDIAACSGAGVHAVALTNASVASNRELRILTKMHVYKPGEEKDHTFMDGAGGRSNPNQRLHVV</sequence>
<dbReference type="EMBL" id="WNWS01000112">
    <property type="protein sequence ID" value="KAE9979825.1"/>
    <property type="molecule type" value="Genomic_DNA"/>
</dbReference>
<dbReference type="Proteomes" id="UP000447873">
    <property type="component" value="Unassembled WGS sequence"/>
</dbReference>
<accession>A0A8H3YZD9</accession>
<comment type="caution">
    <text evidence="3">The sequence shown here is derived from an EMBL/GenBank/DDBJ whole genome shotgun (WGS) entry which is preliminary data.</text>
</comment>
<name>A0A8H3YZD9_VENIN</name>
<feature type="region of interest" description="Disordered" evidence="1">
    <location>
        <begin position="69"/>
        <end position="92"/>
    </location>
</feature>
<evidence type="ECO:0000313" key="3">
    <source>
        <dbReference type="EMBL" id="KAE9979825.1"/>
    </source>
</evidence>
<protein>
    <submittedName>
        <fullName evidence="3">Uncharacterized protein</fullName>
    </submittedName>
</protein>
<feature type="signal peptide" evidence="2">
    <location>
        <begin position="1"/>
        <end position="15"/>
    </location>
</feature>
<dbReference type="AlphaFoldDB" id="A0A8H3YZD9"/>
<evidence type="ECO:0000313" key="4">
    <source>
        <dbReference type="Proteomes" id="UP000447873"/>
    </source>
</evidence>
<organism evidence="3 4">
    <name type="scientific">Venturia inaequalis</name>
    <name type="common">Apple scab fungus</name>
    <dbReference type="NCBI Taxonomy" id="5025"/>
    <lineage>
        <taxon>Eukaryota</taxon>
        <taxon>Fungi</taxon>
        <taxon>Dikarya</taxon>
        <taxon>Ascomycota</taxon>
        <taxon>Pezizomycotina</taxon>
        <taxon>Dothideomycetes</taxon>
        <taxon>Pleosporomycetidae</taxon>
        <taxon>Venturiales</taxon>
        <taxon>Venturiaceae</taxon>
        <taxon>Venturia</taxon>
    </lineage>
</organism>
<keyword evidence="2" id="KW-0732">Signal</keyword>
<gene>
    <name evidence="3" type="ORF">EG328_000673</name>
</gene>
<feature type="chain" id="PRO_5034354226" evidence="2">
    <location>
        <begin position="16"/>
        <end position="92"/>
    </location>
</feature>
<proteinExistence type="predicted"/>
<evidence type="ECO:0000256" key="2">
    <source>
        <dbReference type="SAM" id="SignalP"/>
    </source>
</evidence>
<feature type="compositionally biased region" description="Polar residues" evidence="1">
    <location>
        <begin position="83"/>
        <end position="92"/>
    </location>
</feature>
<reference evidence="3 4" key="1">
    <citation type="submission" date="2018-12" db="EMBL/GenBank/DDBJ databases">
        <title>Venturia inaequalis Genome Resource.</title>
        <authorList>
            <person name="Lichtner F.J."/>
        </authorList>
    </citation>
    <scope>NUCLEOTIDE SEQUENCE [LARGE SCALE GENOMIC DNA]</scope>
    <source>
        <strain evidence="3 4">120213</strain>
    </source>
</reference>
<evidence type="ECO:0000256" key="1">
    <source>
        <dbReference type="SAM" id="MobiDB-lite"/>
    </source>
</evidence>